<dbReference type="InterPro" id="IPR011712">
    <property type="entry name" value="Sig_transdc_His_kin_sub3_dim/P"/>
</dbReference>
<evidence type="ECO:0000256" key="8">
    <source>
        <dbReference type="ARBA" id="ARBA00023012"/>
    </source>
</evidence>
<dbReference type="InterPro" id="IPR003594">
    <property type="entry name" value="HATPase_dom"/>
</dbReference>
<feature type="transmembrane region" description="Helical" evidence="10">
    <location>
        <begin position="121"/>
        <end position="140"/>
    </location>
</feature>
<feature type="transmembrane region" description="Helical" evidence="10">
    <location>
        <begin position="43"/>
        <end position="61"/>
    </location>
</feature>
<evidence type="ECO:0000256" key="1">
    <source>
        <dbReference type="ARBA" id="ARBA00000085"/>
    </source>
</evidence>
<evidence type="ECO:0000256" key="3">
    <source>
        <dbReference type="ARBA" id="ARBA00022553"/>
    </source>
</evidence>
<dbReference type="InterPro" id="IPR050482">
    <property type="entry name" value="Sensor_HK_TwoCompSys"/>
</dbReference>
<dbReference type="GO" id="GO:0005524">
    <property type="term" value="F:ATP binding"/>
    <property type="evidence" value="ECO:0007669"/>
    <property type="project" value="UniProtKB-KW"/>
</dbReference>
<dbReference type="InterPro" id="IPR036890">
    <property type="entry name" value="HATPase_C_sf"/>
</dbReference>
<evidence type="ECO:0000256" key="10">
    <source>
        <dbReference type="SAM" id="Phobius"/>
    </source>
</evidence>
<dbReference type="Pfam" id="PF02518">
    <property type="entry name" value="HATPase_c"/>
    <property type="match status" value="1"/>
</dbReference>
<evidence type="ECO:0000256" key="2">
    <source>
        <dbReference type="ARBA" id="ARBA00012438"/>
    </source>
</evidence>
<reference evidence="13 14" key="1">
    <citation type="submission" date="2017-11" db="EMBL/GenBank/DDBJ databases">
        <title>Draft genome of actinobacteria isolated from guarana (Paullinia cupana (Mart.) Ducke.</title>
        <authorList>
            <person name="Siqueira K.A."/>
            <person name="Liotti R.G."/>
            <person name="Mendes T.A.O."/>
            <person name="Soares M.A."/>
        </authorList>
    </citation>
    <scope>NUCLEOTIDE SEQUENCE [LARGE SCALE GENOMIC DNA]</scope>
    <source>
        <strain evidence="13 14">193</strain>
    </source>
</reference>
<keyword evidence="10" id="KW-1133">Transmembrane helix</keyword>
<feature type="transmembrane region" description="Helical" evidence="10">
    <location>
        <begin position="97"/>
        <end position="114"/>
    </location>
</feature>
<keyword evidence="5" id="KW-0547">Nucleotide-binding</keyword>
<dbReference type="SUPFAM" id="SSF55874">
    <property type="entry name" value="ATPase domain of HSP90 chaperone/DNA topoisomerase II/histidine kinase"/>
    <property type="match status" value="1"/>
</dbReference>
<evidence type="ECO:0000256" key="7">
    <source>
        <dbReference type="ARBA" id="ARBA00022840"/>
    </source>
</evidence>
<dbReference type="CDD" id="cd16917">
    <property type="entry name" value="HATPase_UhpB-NarQ-NarX-like"/>
    <property type="match status" value="1"/>
</dbReference>
<dbReference type="EC" id="2.7.13.3" evidence="2"/>
<dbReference type="GO" id="GO:0046983">
    <property type="term" value="F:protein dimerization activity"/>
    <property type="evidence" value="ECO:0007669"/>
    <property type="project" value="InterPro"/>
</dbReference>
<keyword evidence="10" id="KW-0812">Transmembrane</keyword>
<evidence type="ECO:0000256" key="6">
    <source>
        <dbReference type="ARBA" id="ARBA00022777"/>
    </source>
</evidence>
<sequence>MPVDWKLPFSPGVRRLISAAVVVSLTLTWVGDITVLTAQRNSPTSWVAVFVTGPLAVLALPDTRWLPSLTVRATGVAIMSMTLSCLCLFVSHSAGDWGLLETLALLFLTARVLGVTQHTRTAAWTVTLLVVSVMMLPLRIGTLDAFVTGGYLLTVALALCVIIGYSTRALEARRQRAVQDVRQAERLALARDLHDLIAHHMTGIIVQANAARTVCATAPEKVEPVLEAIARSGTETLESMRRLVRVLREDNHTALRPADLISELGDLVADFSRRQPDAPAARLEATAAVRTNRFSPEVETSVYRVVQEALTNVHRHAPGEGVVVRLDADPGWLHVTVSNSWAQRRTGGPAGGRSGLGLIGLRERVEALDGTFSAGPEHPGRWEVRAGLPRSPADSPLNPPRPAKK</sequence>
<keyword evidence="4" id="KW-0808">Transferase</keyword>
<evidence type="ECO:0000259" key="12">
    <source>
        <dbReference type="Pfam" id="PF07730"/>
    </source>
</evidence>
<dbReference type="Proteomes" id="UP000270471">
    <property type="component" value="Unassembled WGS sequence"/>
</dbReference>
<evidence type="ECO:0000256" key="4">
    <source>
        <dbReference type="ARBA" id="ARBA00022679"/>
    </source>
</evidence>
<evidence type="ECO:0000313" key="13">
    <source>
        <dbReference type="EMBL" id="RMB80774.1"/>
    </source>
</evidence>
<dbReference type="Gene3D" id="3.30.565.10">
    <property type="entry name" value="Histidine kinase-like ATPase, C-terminal domain"/>
    <property type="match status" value="1"/>
</dbReference>
<keyword evidence="6 13" id="KW-0418">Kinase</keyword>
<feature type="transmembrane region" description="Helical" evidence="10">
    <location>
        <begin position="146"/>
        <end position="166"/>
    </location>
</feature>
<keyword evidence="3" id="KW-0597">Phosphoprotein</keyword>
<feature type="region of interest" description="Disordered" evidence="9">
    <location>
        <begin position="371"/>
        <end position="405"/>
    </location>
</feature>
<protein>
    <recommendedName>
        <fullName evidence="2">histidine kinase</fullName>
        <ecNumber evidence="2">2.7.13.3</ecNumber>
    </recommendedName>
</protein>
<dbReference type="GO" id="GO:0000155">
    <property type="term" value="F:phosphorelay sensor kinase activity"/>
    <property type="evidence" value="ECO:0007669"/>
    <property type="project" value="InterPro"/>
</dbReference>
<dbReference type="Pfam" id="PF07730">
    <property type="entry name" value="HisKA_3"/>
    <property type="match status" value="1"/>
</dbReference>
<comment type="catalytic activity">
    <reaction evidence="1">
        <text>ATP + protein L-histidine = ADP + protein N-phospho-L-histidine.</text>
        <dbReference type="EC" id="2.7.13.3"/>
    </reaction>
</comment>
<dbReference type="AlphaFoldDB" id="A0A3M0HWA1"/>
<evidence type="ECO:0000259" key="11">
    <source>
        <dbReference type="Pfam" id="PF02518"/>
    </source>
</evidence>
<dbReference type="PANTHER" id="PTHR24421">
    <property type="entry name" value="NITRATE/NITRITE SENSOR PROTEIN NARX-RELATED"/>
    <property type="match status" value="1"/>
</dbReference>
<gene>
    <name evidence="13" type="ORF">CTZ28_38595</name>
</gene>
<keyword evidence="10" id="KW-0472">Membrane</keyword>
<dbReference type="EMBL" id="PENI01000038">
    <property type="protein sequence ID" value="RMB80774.1"/>
    <property type="molecule type" value="Genomic_DNA"/>
</dbReference>
<evidence type="ECO:0000256" key="5">
    <source>
        <dbReference type="ARBA" id="ARBA00022741"/>
    </source>
</evidence>
<accession>A0A3M0HWA1</accession>
<organism evidence="13 14">
    <name type="scientific">Streptomyces shenzhenensis</name>
    <dbReference type="NCBI Taxonomy" id="943815"/>
    <lineage>
        <taxon>Bacteria</taxon>
        <taxon>Bacillati</taxon>
        <taxon>Actinomycetota</taxon>
        <taxon>Actinomycetes</taxon>
        <taxon>Kitasatosporales</taxon>
        <taxon>Streptomycetaceae</taxon>
        <taxon>Streptomyces</taxon>
    </lineage>
</organism>
<keyword evidence="8" id="KW-0902">Two-component regulatory system</keyword>
<feature type="domain" description="Signal transduction histidine kinase subgroup 3 dimerisation and phosphoacceptor" evidence="12">
    <location>
        <begin position="185"/>
        <end position="250"/>
    </location>
</feature>
<proteinExistence type="predicted"/>
<dbReference type="GO" id="GO:0016020">
    <property type="term" value="C:membrane"/>
    <property type="evidence" value="ECO:0007669"/>
    <property type="project" value="InterPro"/>
</dbReference>
<keyword evidence="7" id="KW-0067">ATP-binding</keyword>
<dbReference type="Gene3D" id="1.20.5.1930">
    <property type="match status" value="1"/>
</dbReference>
<evidence type="ECO:0000256" key="9">
    <source>
        <dbReference type="SAM" id="MobiDB-lite"/>
    </source>
</evidence>
<dbReference type="PANTHER" id="PTHR24421:SF10">
    <property type="entry name" value="NITRATE_NITRITE SENSOR PROTEIN NARQ"/>
    <property type="match status" value="1"/>
</dbReference>
<feature type="transmembrane region" description="Helical" evidence="10">
    <location>
        <begin position="12"/>
        <end position="31"/>
    </location>
</feature>
<dbReference type="OrthoDB" id="227596at2"/>
<comment type="caution">
    <text evidence="13">The sequence shown here is derived from an EMBL/GenBank/DDBJ whole genome shotgun (WGS) entry which is preliminary data.</text>
</comment>
<name>A0A3M0HWA1_9ACTN</name>
<evidence type="ECO:0000313" key="14">
    <source>
        <dbReference type="Proteomes" id="UP000270471"/>
    </source>
</evidence>
<keyword evidence="14" id="KW-1185">Reference proteome</keyword>
<feature type="domain" description="Histidine kinase/HSP90-like ATPase" evidence="11">
    <location>
        <begin position="299"/>
        <end position="389"/>
    </location>
</feature>